<dbReference type="InterPro" id="IPR007219">
    <property type="entry name" value="XnlR_reg_dom"/>
</dbReference>
<name>A0A0A1UQW9_9HYPO</name>
<dbReference type="EMBL" id="JELW01000034">
    <property type="protein sequence ID" value="EXU97705.1"/>
    <property type="molecule type" value="Genomic_DNA"/>
</dbReference>
<comment type="caution">
    <text evidence="5">The sequence shown here is derived from an EMBL/GenBank/DDBJ whole genome shotgun (WGS) entry which is preliminary data.</text>
</comment>
<dbReference type="GO" id="GO:0008270">
    <property type="term" value="F:zinc ion binding"/>
    <property type="evidence" value="ECO:0007669"/>
    <property type="project" value="InterPro"/>
</dbReference>
<gene>
    <name evidence="5" type="ORF">X797_009260</name>
</gene>
<dbReference type="PANTHER" id="PTHR31668">
    <property type="entry name" value="GLUCOSE TRANSPORT TRANSCRIPTION REGULATOR RGT1-RELATED-RELATED"/>
    <property type="match status" value="1"/>
</dbReference>
<feature type="domain" description="Zn(2)-C6 fungal-type" evidence="4">
    <location>
        <begin position="33"/>
        <end position="62"/>
    </location>
</feature>
<dbReference type="Pfam" id="PF00172">
    <property type="entry name" value="Zn_clus"/>
    <property type="match status" value="1"/>
</dbReference>
<evidence type="ECO:0000256" key="2">
    <source>
        <dbReference type="ARBA" id="ARBA00023242"/>
    </source>
</evidence>
<dbReference type="GO" id="GO:0003677">
    <property type="term" value="F:DNA binding"/>
    <property type="evidence" value="ECO:0007669"/>
    <property type="project" value="InterPro"/>
</dbReference>
<evidence type="ECO:0000256" key="1">
    <source>
        <dbReference type="ARBA" id="ARBA00022723"/>
    </source>
</evidence>
<dbReference type="PANTHER" id="PTHR31668:SF23">
    <property type="entry name" value="ZN(II)2CYS6 TRANSCRIPTION FACTOR (EUROFUNG)"/>
    <property type="match status" value="1"/>
</dbReference>
<dbReference type="PROSITE" id="PS00463">
    <property type="entry name" value="ZN2_CY6_FUNGAL_1"/>
    <property type="match status" value="1"/>
</dbReference>
<keyword evidence="1" id="KW-0479">Metal-binding</keyword>
<dbReference type="SUPFAM" id="SSF57701">
    <property type="entry name" value="Zn2/Cys6 DNA-binding domain"/>
    <property type="match status" value="1"/>
</dbReference>
<protein>
    <submittedName>
        <fullName evidence="5">Zn(2)-Cys(6) zinc finger domain protein</fullName>
    </submittedName>
</protein>
<dbReference type="CDD" id="cd12148">
    <property type="entry name" value="fungal_TF_MHR"/>
    <property type="match status" value="1"/>
</dbReference>
<feature type="region of interest" description="Disordered" evidence="3">
    <location>
        <begin position="67"/>
        <end position="87"/>
    </location>
</feature>
<dbReference type="InterPro" id="IPR036864">
    <property type="entry name" value="Zn2-C6_fun-type_DNA-bd_sf"/>
</dbReference>
<dbReference type="HOGENOM" id="CLU_006632_2_0_1"/>
<accession>A0A0A1UQW9</accession>
<dbReference type="GO" id="GO:0001080">
    <property type="term" value="P:nitrogen catabolite activation of transcription from RNA polymerase II promoter"/>
    <property type="evidence" value="ECO:0007669"/>
    <property type="project" value="TreeGrafter"/>
</dbReference>
<dbReference type="AlphaFoldDB" id="A0A0A1UQW9"/>
<dbReference type="Pfam" id="PF04082">
    <property type="entry name" value="Fungal_trans"/>
    <property type="match status" value="1"/>
</dbReference>
<feature type="compositionally biased region" description="Low complexity" evidence="3">
    <location>
        <begin position="71"/>
        <end position="81"/>
    </location>
</feature>
<reference evidence="5 6" key="1">
    <citation type="submission" date="2014-02" db="EMBL/GenBank/DDBJ databases">
        <title>The genome sequence of the entomopathogenic fungus Metarhizium robertsii ARSEF 2575.</title>
        <authorList>
            <person name="Giuliano Garisto Donzelli B."/>
            <person name="Roe B.A."/>
            <person name="Macmil S.L."/>
            <person name="Krasnoff S.B."/>
            <person name="Gibson D.M."/>
        </authorList>
    </citation>
    <scope>NUCLEOTIDE SEQUENCE [LARGE SCALE GENOMIC DNA]</scope>
    <source>
        <strain evidence="5 6">ARSEF 2575</strain>
    </source>
</reference>
<dbReference type="GO" id="GO:0005634">
    <property type="term" value="C:nucleus"/>
    <property type="evidence" value="ECO:0007669"/>
    <property type="project" value="TreeGrafter"/>
</dbReference>
<proteinExistence type="predicted"/>
<dbReference type="GO" id="GO:0006351">
    <property type="term" value="P:DNA-templated transcription"/>
    <property type="evidence" value="ECO:0007669"/>
    <property type="project" value="InterPro"/>
</dbReference>
<evidence type="ECO:0000256" key="3">
    <source>
        <dbReference type="SAM" id="MobiDB-lite"/>
    </source>
</evidence>
<evidence type="ECO:0000313" key="5">
    <source>
        <dbReference type="EMBL" id="EXU97705.1"/>
    </source>
</evidence>
<organism evidence="5 6">
    <name type="scientific">Metarhizium robertsii</name>
    <dbReference type="NCBI Taxonomy" id="568076"/>
    <lineage>
        <taxon>Eukaryota</taxon>
        <taxon>Fungi</taxon>
        <taxon>Dikarya</taxon>
        <taxon>Ascomycota</taxon>
        <taxon>Pezizomycotina</taxon>
        <taxon>Sordariomycetes</taxon>
        <taxon>Hypocreomycetidae</taxon>
        <taxon>Hypocreales</taxon>
        <taxon>Clavicipitaceae</taxon>
        <taxon>Metarhizium</taxon>
    </lineage>
</organism>
<keyword evidence="2" id="KW-0539">Nucleus</keyword>
<dbReference type="CDD" id="cd00067">
    <property type="entry name" value="GAL4"/>
    <property type="match status" value="1"/>
</dbReference>
<sequence length="640" mass="71719">MEAEQPPRRSRRKFVTASTFGGPREWRSKKSRACDVCRRRKTACVIKTNPPCQYCRKMSLSCQSLTQLNNSPQSSPSQSSSVYSNVTPEGYRDASNTLISKWPSGTQVIMSQSAGGKPSLAGSGMESPCALEDNVGRNATYMSPAAEQDPELLASFRSSILSELDEEEAEIVQVHPGVWNPHCAPVHFNLVLEDFPAADDAARQFASDTIESKIAPYGPTLVRLFFQHVHPTWPVLMKGRFLRQYCRDKNQIPTSLRGAVYALALTFWKHEPSVNGPCPFQQHELETLCLDSLRRELIAPNLANLQGCLLLLHITPPSIDTVESSARLMLATQATTAAYRMGLHRDPDGWNIASWEKIARKKLWWATYVADALAAQAFGTPYHIQADVYSTSSIEIDDVLFDEDVPSHLQHLASEDTTSKLEPAARFVATVNLARISRQILHLSLKRDIPMPLAVEDMQRLLDGIKHELEYWHKILPGCLGSCAVSEDEIYRNNAPLHLAFHATQTMFLRVLMAPATTAAKANPHSPLRRWFKKALQSAESFVRFISKIGAEELDGFWGCYARSQLNICGNFLIYLFLLASEPEDVAAAYRLLEKFHVSLQKLNNMADMTSRLLIRPVALRIDSFFIHAPQIVRQRSIES</sequence>
<dbReference type="Proteomes" id="UP000030151">
    <property type="component" value="Unassembled WGS sequence"/>
</dbReference>
<dbReference type="InterPro" id="IPR001138">
    <property type="entry name" value="Zn2Cys6_DnaBD"/>
</dbReference>
<evidence type="ECO:0000313" key="6">
    <source>
        <dbReference type="Proteomes" id="UP000030151"/>
    </source>
</evidence>
<feature type="region of interest" description="Disordered" evidence="3">
    <location>
        <begin position="1"/>
        <end position="26"/>
    </location>
</feature>
<dbReference type="Gene3D" id="4.10.240.10">
    <property type="entry name" value="Zn(2)-C6 fungal-type DNA-binding domain"/>
    <property type="match status" value="1"/>
</dbReference>
<evidence type="ECO:0000259" key="4">
    <source>
        <dbReference type="PROSITE" id="PS50048"/>
    </source>
</evidence>
<dbReference type="PROSITE" id="PS50048">
    <property type="entry name" value="ZN2_CY6_FUNGAL_2"/>
    <property type="match status" value="1"/>
</dbReference>
<dbReference type="InterPro" id="IPR050797">
    <property type="entry name" value="Carb_Metab_Trans_Reg"/>
</dbReference>
<dbReference type="GO" id="GO:0000981">
    <property type="term" value="F:DNA-binding transcription factor activity, RNA polymerase II-specific"/>
    <property type="evidence" value="ECO:0007669"/>
    <property type="project" value="InterPro"/>
</dbReference>